<keyword evidence="5" id="KW-0646">Protease inhibitor</keyword>
<dbReference type="SUPFAM" id="SSF50242">
    <property type="entry name" value="TIMP-like"/>
    <property type="match status" value="1"/>
</dbReference>
<evidence type="ECO:0000259" key="11">
    <source>
        <dbReference type="PROSITE" id="PS50189"/>
    </source>
</evidence>
<dbReference type="GO" id="GO:0046872">
    <property type="term" value="F:metal ion binding"/>
    <property type="evidence" value="ECO:0007669"/>
    <property type="project" value="UniProtKB-KW"/>
</dbReference>
<comment type="similarity">
    <text evidence="2">Belongs to the protease inhibitor I35 (TIMP) family.</text>
</comment>
<dbReference type="PANTHER" id="PTHR11844:SF25">
    <property type="entry name" value="NTR DOMAIN-CONTAINING PROTEIN"/>
    <property type="match status" value="1"/>
</dbReference>
<name>A0A3Q2Y4L3_HIPCM</name>
<dbReference type="GO" id="GO:0051045">
    <property type="term" value="P:negative regulation of membrane protein ectodomain proteolysis"/>
    <property type="evidence" value="ECO:0007669"/>
    <property type="project" value="TreeGrafter"/>
</dbReference>
<protein>
    <submittedName>
        <fullName evidence="12">Metalloproteinase inhibitor 2-like</fullName>
    </submittedName>
</protein>
<dbReference type="AlphaFoldDB" id="A0A3Q2Y4L3"/>
<feature type="domain" description="NTR" evidence="11">
    <location>
        <begin position="25"/>
        <end position="140"/>
    </location>
</feature>
<keyword evidence="10" id="KW-0732">Signal</keyword>
<dbReference type="PANTHER" id="PTHR11844">
    <property type="entry name" value="METALLOPROTEASE INHIBITOR"/>
    <property type="match status" value="1"/>
</dbReference>
<keyword evidence="4" id="KW-0483">Metalloprotease inhibitor</keyword>
<sequence>MMSLKNFVLLLLCLWGLQEEGVQACSCFPMHPQQLYCQTDVTVIKAKVVGVTPGGQGRLTKYDIKLMKTFKGVEKLFTAVHTGPDSAACGVALTKGVEYLLMGRLQSDGSLHVHLCDIHQPWKDLSIMRKHLLYHYGEGCDCTIKSCISFPCCMTSLTECLWTDFLPGKLGNRDQAQNYACVKKSDGCCAWDRPAIYQPNGYPTLKG</sequence>
<evidence type="ECO:0000256" key="1">
    <source>
        <dbReference type="ARBA" id="ARBA00004613"/>
    </source>
</evidence>
<feature type="signal peptide" evidence="10">
    <location>
        <begin position="1"/>
        <end position="24"/>
    </location>
</feature>
<reference evidence="12" key="2">
    <citation type="submission" date="2025-09" db="UniProtKB">
        <authorList>
            <consortium name="Ensembl"/>
        </authorList>
    </citation>
    <scope>IDENTIFICATION</scope>
</reference>
<reference evidence="12" key="1">
    <citation type="submission" date="2025-08" db="UniProtKB">
        <authorList>
            <consortium name="Ensembl"/>
        </authorList>
    </citation>
    <scope>IDENTIFICATION</scope>
</reference>
<evidence type="ECO:0000256" key="7">
    <source>
        <dbReference type="ARBA" id="ARBA00023215"/>
    </source>
</evidence>
<dbReference type="SMART" id="SM00206">
    <property type="entry name" value="NTR"/>
    <property type="match status" value="1"/>
</dbReference>
<dbReference type="Gene3D" id="2.40.50.120">
    <property type="match status" value="1"/>
</dbReference>
<feature type="disulfide bond" evidence="9">
    <location>
        <begin position="25"/>
        <end position="89"/>
    </location>
</feature>
<feature type="chain" id="PRO_5018668664" evidence="10">
    <location>
        <begin position="25"/>
        <end position="207"/>
    </location>
</feature>
<feature type="disulfide bond" evidence="9">
    <location>
        <begin position="142"/>
        <end position="189"/>
    </location>
</feature>
<dbReference type="InterPro" id="IPR001134">
    <property type="entry name" value="Netrin_domain"/>
</dbReference>
<evidence type="ECO:0000256" key="4">
    <source>
        <dbReference type="ARBA" id="ARBA00022608"/>
    </source>
</evidence>
<evidence type="ECO:0000256" key="10">
    <source>
        <dbReference type="SAM" id="SignalP"/>
    </source>
</evidence>
<keyword evidence="8" id="KW-0479">Metal-binding</keyword>
<dbReference type="OMA" id="CDCTIKS"/>
<evidence type="ECO:0000256" key="6">
    <source>
        <dbReference type="ARBA" id="ARBA00023157"/>
    </source>
</evidence>
<evidence type="ECO:0000256" key="2">
    <source>
        <dbReference type="ARBA" id="ARBA00011027"/>
    </source>
</evidence>
<keyword evidence="6 9" id="KW-1015">Disulfide bond</keyword>
<dbReference type="Gene3D" id="3.90.370.10">
    <property type="entry name" value="Tissue inhibitor of metalloproteinase-1. Chain B, domain 1"/>
    <property type="match status" value="1"/>
</dbReference>
<feature type="disulfide bond" evidence="9">
    <location>
        <begin position="37"/>
        <end position="140"/>
    </location>
</feature>
<proteinExistence type="inferred from homology"/>
<evidence type="ECO:0000313" key="13">
    <source>
        <dbReference type="Proteomes" id="UP000264820"/>
    </source>
</evidence>
<keyword evidence="7" id="KW-0481">Metalloenzyme inhibitor</keyword>
<dbReference type="InterPro" id="IPR027465">
    <property type="entry name" value="TIMP_C"/>
</dbReference>
<feature type="disulfide bond" evidence="9">
    <location>
        <begin position="147"/>
        <end position="152"/>
    </location>
</feature>
<dbReference type="STRING" id="109280.ENSHCOP00000012524"/>
<keyword evidence="3" id="KW-0964">Secreted</keyword>
<dbReference type="GeneID" id="109519375"/>
<evidence type="ECO:0000256" key="5">
    <source>
        <dbReference type="ARBA" id="ARBA00022690"/>
    </source>
</evidence>
<dbReference type="GO" id="GO:0002020">
    <property type="term" value="F:protease binding"/>
    <property type="evidence" value="ECO:0007669"/>
    <property type="project" value="TreeGrafter"/>
</dbReference>
<keyword evidence="8" id="KW-0862">Zinc</keyword>
<organism evidence="12 13">
    <name type="scientific">Hippocampus comes</name>
    <name type="common">Tiger tail seahorse</name>
    <dbReference type="NCBI Taxonomy" id="109280"/>
    <lineage>
        <taxon>Eukaryota</taxon>
        <taxon>Metazoa</taxon>
        <taxon>Chordata</taxon>
        <taxon>Craniata</taxon>
        <taxon>Vertebrata</taxon>
        <taxon>Euteleostomi</taxon>
        <taxon>Actinopterygii</taxon>
        <taxon>Neopterygii</taxon>
        <taxon>Teleostei</taxon>
        <taxon>Neoteleostei</taxon>
        <taxon>Acanthomorphata</taxon>
        <taxon>Syngnathiaria</taxon>
        <taxon>Syngnathiformes</taxon>
        <taxon>Syngnathoidei</taxon>
        <taxon>Syngnathidae</taxon>
        <taxon>Hippocampus</taxon>
    </lineage>
</organism>
<feature type="binding site" evidence="8">
    <location>
        <position position="25"/>
    </location>
    <ligand>
        <name>Zn(2+)</name>
        <dbReference type="ChEBI" id="CHEBI:29105"/>
        <note>ligand shared with metalloproteinase partner</note>
    </ligand>
</feature>
<dbReference type="GO" id="GO:0031012">
    <property type="term" value="C:extracellular matrix"/>
    <property type="evidence" value="ECO:0007669"/>
    <property type="project" value="TreeGrafter"/>
</dbReference>
<dbReference type="PROSITE" id="PS50189">
    <property type="entry name" value="NTR"/>
    <property type="match status" value="1"/>
</dbReference>
<comment type="subcellular location">
    <subcellularLocation>
        <location evidence="1">Secreted</location>
    </subcellularLocation>
</comment>
<dbReference type="InterPro" id="IPR008993">
    <property type="entry name" value="TIMP-like_OB-fold"/>
</dbReference>
<dbReference type="GeneTree" id="ENSGT00940000158348"/>
<dbReference type="Proteomes" id="UP000264820">
    <property type="component" value="Unplaced"/>
</dbReference>
<dbReference type="GO" id="GO:0008191">
    <property type="term" value="F:metalloendopeptidase inhibitor activity"/>
    <property type="evidence" value="ECO:0007669"/>
    <property type="project" value="InterPro"/>
</dbReference>
<dbReference type="OrthoDB" id="9987243at2759"/>
<evidence type="ECO:0000256" key="3">
    <source>
        <dbReference type="ARBA" id="ARBA00022525"/>
    </source>
</evidence>
<dbReference type="KEGG" id="hcq:109519375"/>
<feature type="disulfide bond" evidence="9">
    <location>
        <begin position="27"/>
        <end position="116"/>
    </location>
</feature>
<evidence type="ECO:0000256" key="9">
    <source>
        <dbReference type="PIRSR" id="PIRSR601820-3"/>
    </source>
</evidence>
<dbReference type="RefSeq" id="XP_019731428.1">
    <property type="nucleotide sequence ID" value="XM_019875869.1"/>
</dbReference>
<dbReference type="Ensembl" id="ENSHCOT00000019590.1">
    <property type="protein sequence ID" value="ENSHCOP00000012524.1"/>
    <property type="gene ID" value="ENSHCOG00000015549.1"/>
</dbReference>
<accession>A0A3Q2Y4L3</accession>
<evidence type="ECO:0000313" key="12">
    <source>
        <dbReference type="Ensembl" id="ENSHCOP00000012524.1"/>
    </source>
</evidence>
<dbReference type="InterPro" id="IPR001820">
    <property type="entry name" value="TIMP"/>
</dbReference>
<keyword evidence="13" id="KW-1185">Reference proteome</keyword>
<evidence type="ECO:0000256" key="8">
    <source>
        <dbReference type="PIRSR" id="PIRSR601820-1"/>
    </source>
</evidence>
<dbReference type="Pfam" id="PF00965">
    <property type="entry name" value="TIMP"/>
    <property type="match status" value="1"/>
</dbReference>
<feature type="disulfide bond" evidence="9">
    <location>
        <begin position="160"/>
        <end position="181"/>
    </location>
</feature>
<dbReference type="GO" id="GO:0005615">
    <property type="term" value="C:extracellular space"/>
    <property type="evidence" value="ECO:0007669"/>
    <property type="project" value="TreeGrafter"/>
</dbReference>